<feature type="signal peptide" evidence="1">
    <location>
        <begin position="1"/>
        <end position="25"/>
    </location>
</feature>
<keyword evidence="1" id="KW-0732">Signal</keyword>
<dbReference type="AlphaFoldDB" id="A0AAV9J5W9"/>
<proteinExistence type="predicted"/>
<organism evidence="2 3">
    <name type="scientific">Oleoguttula mirabilis</name>
    <dbReference type="NCBI Taxonomy" id="1507867"/>
    <lineage>
        <taxon>Eukaryota</taxon>
        <taxon>Fungi</taxon>
        <taxon>Dikarya</taxon>
        <taxon>Ascomycota</taxon>
        <taxon>Pezizomycotina</taxon>
        <taxon>Dothideomycetes</taxon>
        <taxon>Dothideomycetidae</taxon>
        <taxon>Mycosphaerellales</taxon>
        <taxon>Teratosphaeriaceae</taxon>
        <taxon>Oleoguttula</taxon>
    </lineage>
</organism>
<comment type="caution">
    <text evidence="2">The sequence shown here is derived from an EMBL/GenBank/DDBJ whole genome shotgun (WGS) entry which is preliminary data.</text>
</comment>
<feature type="chain" id="PRO_5043373140" evidence="1">
    <location>
        <begin position="26"/>
        <end position="240"/>
    </location>
</feature>
<keyword evidence="3" id="KW-1185">Reference proteome</keyword>
<protein>
    <submittedName>
        <fullName evidence="2">Uncharacterized protein</fullName>
    </submittedName>
</protein>
<name>A0AAV9J5W9_9PEZI</name>
<reference evidence="2 3" key="1">
    <citation type="submission" date="2021-11" db="EMBL/GenBank/DDBJ databases">
        <title>Black yeast isolated from Biological Soil Crust.</title>
        <authorList>
            <person name="Kurbessoian T."/>
        </authorList>
    </citation>
    <scope>NUCLEOTIDE SEQUENCE [LARGE SCALE GENOMIC DNA]</scope>
    <source>
        <strain evidence="2 3">CCFEE 5522</strain>
    </source>
</reference>
<evidence type="ECO:0000313" key="3">
    <source>
        <dbReference type="Proteomes" id="UP001324427"/>
    </source>
</evidence>
<dbReference type="Proteomes" id="UP001324427">
    <property type="component" value="Unassembled WGS sequence"/>
</dbReference>
<evidence type="ECO:0000256" key="1">
    <source>
        <dbReference type="SAM" id="SignalP"/>
    </source>
</evidence>
<gene>
    <name evidence="2" type="ORF">LTR36_009857</name>
</gene>
<accession>A0AAV9J5W9</accession>
<sequence>MHFTIGQTLHSLLAAVLVMTATVDAKKANYRIDLQRYYPSNCAMGEEEGKMHNLHNNKCKTFPDTFTEFQYYWTHSYFRSPFHRHPPKAYDDDNSIIKMHIISSQTLRSLFAAALLLAATVDAKKIDYKLDLQRYRDDDSCGEANKMGPEKRMHNNKCYIFHDRRPATPSFTYTWAASWFHPSPKKKYEGKCVVTAYSGWFCDGDEYRVDASEGLEQCHQPGFGVRSVSVTCNGNRADNH</sequence>
<evidence type="ECO:0000313" key="2">
    <source>
        <dbReference type="EMBL" id="KAK4540041.1"/>
    </source>
</evidence>
<dbReference type="EMBL" id="JAVFHQ010000076">
    <property type="protein sequence ID" value="KAK4540041.1"/>
    <property type="molecule type" value="Genomic_DNA"/>
</dbReference>